<dbReference type="InterPro" id="IPR036390">
    <property type="entry name" value="WH_DNA-bd_sf"/>
</dbReference>
<dbReference type="Gene3D" id="1.10.10.10">
    <property type="entry name" value="Winged helix-like DNA-binding domain superfamily/Winged helix DNA-binding domain"/>
    <property type="match status" value="1"/>
</dbReference>
<gene>
    <name evidence="2" type="ORF">ADK41_13585</name>
</gene>
<sequence>MSGSHASDQDLSHVARALTAILPTLNRAVDRRLAQDVAIPKPPEGQLALLRLVAERDGIAVREAADVMLMKPNNVSALVSQMTRQGLLERRQDTRDKRVAHLHLTVRARQDLTRVDDLRHGYVIEALRALTDGDLDAIGSALAALNNLAQRLHPAH</sequence>
<organism evidence="2 3">
    <name type="scientific">Streptomyces caelestis</name>
    <dbReference type="NCBI Taxonomy" id="36816"/>
    <lineage>
        <taxon>Bacteria</taxon>
        <taxon>Bacillati</taxon>
        <taxon>Actinomycetota</taxon>
        <taxon>Actinomycetes</taxon>
        <taxon>Kitasatosporales</taxon>
        <taxon>Streptomycetaceae</taxon>
        <taxon>Streptomyces</taxon>
    </lineage>
</organism>
<comment type="caution">
    <text evidence="2">The sequence shown here is derived from an EMBL/GenBank/DDBJ whole genome shotgun (WGS) entry which is preliminary data.</text>
</comment>
<dbReference type="GO" id="GO:0003700">
    <property type="term" value="F:DNA-binding transcription factor activity"/>
    <property type="evidence" value="ECO:0007669"/>
    <property type="project" value="InterPro"/>
</dbReference>
<dbReference type="RefSeq" id="WP_030818920.1">
    <property type="nucleotide sequence ID" value="NZ_LGCN01000132.1"/>
</dbReference>
<feature type="domain" description="HTH marR-type" evidence="1">
    <location>
        <begin position="15"/>
        <end position="154"/>
    </location>
</feature>
<dbReference type="InterPro" id="IPR039422">
    <property type="entry name" value="MarR/SlyA-like"/>
</dbReference>
<dbReference type="SUPFAM" id="SSF46785">
    <property type="entry name" value="Winged helix' DNA-binding domain"/>
    <property type="match status" value="1"/>
</dbReference>
<evidence type="ECO:0000313" key="3">
    <source>
        <dbReference type="Proteomes" id="UP000037773"/>
    </source>
</evidence>
<dbReference type="PATRIC" id="fig|36816.3.peg.2935"/>
<accession>A0A0M9X918</accession>
<dbReference type="PANTHER" id="PTHR33164">
    <property type="entry name" value="TRANSCRIPTIONAL REGULATOR, MARR FAMILY"/>
    <property type="match status" value="1"/>
</dbReference>
<dbReference type="InterPro" id="IPR036388">
    <property type="entry name" value="WH-like_DNA-bd_sf"/>
</dbReference>
<dbReference type="PROSITE" id="PS50995">
    <property type="entry name" value="HTH_MARR_2"/>
    <property type="match status" value="1"/>
</dbReference>
<dbReference type="SMART" id="SM00347">
    <property type="entry name" value="HTH_MARR"/>
    <property type="match status" value="1"/>
</dbReference>
<dbReference type="GO" id="GO:0006950">
    <property type="term" value="P:response to stress"/>
    <property type="evidence" value="ECO:0007669"/>
    <property type="project" value="TreeGrafter"/>
</dbReference>
<protein>
    <submittedName>
        <fullName evidence="2">MarR family transcriptional regulator</fullName>
    </submittedName>
</protein>
<dbReference type="Proteomes" id="UP000037773">
    <property type="component" value="Unassembled WGS sequence"/>
</dbReference>
<dbReference type="PANTHER" id="PTHR33164:SF103">
    <property type="entry name" value="REGULATORY PROTEIN MARR"/>
    <property type="match status" value="1"/>
</dbReference>
<evidence type="ECO:0000259" key="1">
    <source>
        <dbReference type="PROSITE" id="PS50995"/>
    </source>
</evidence>
<reference evidence="2 3" key="1">
    <citation type="submission" date="2015-07" db="EMBL/GenBank/DDBJ databases">
        <authorList>
            <person name="Noorani M."/>
        </authorList>
    </citation>
    <scope>NUCLEOTIDE SEQUENCE [LARGE SCALE GENOMIC DNA]</scope>
    <source>
        <strain evidence="2 3">NRRL B-24567</strain>
    </source>
</reference>
<keyword evidence="3" id="KW-1185">Reference proteome</keyword>
<dbReference type="InterPro" id="IPR000835">
    <property type="entry name" value="HTH_MarR-typ"/>
</dbReference>
<evidence type="ECO:0000313" key="2">
    <source>
        <dbReference type="EMBL" id="KOT39814.1"/>
    </source>
</evidence>
<name>A0A0M9X918_9ACTN</name>
<dbReference type="Pfam" id="PF12802">
    <property type="entry name" value="MarR_2"/>
    <property type="match status" value="1"/>
</dbReference>
<dbReference type="EMBL" id="LGCN01000132">
    <property type="protein sequence ID" value="KOT39814.1"/>
    <property type="molecule type" value="Genomic_DNA"/>
</dbReference>
<dbReference type="OrthoDB" id="3295125at2"/>
<dbReference type="AlphaFoldDB" id="A0A0M9X918"/>
<proteinExistence type="predicted"/>